<dbReference type="AlphaFoldDB" id="A0AAQ3X949"/>
<dbReference type="Proteomes" id="UP001341281">
    <property type="component" value="Chromosome 08"/>
</dbReference>
<organism evidence="2 3">
    <name type="scientific">Paspalum notatum var. saurae</name>
    <dbReference type="NCBI Taxonomy" id="547442"/>
    <lineage>
        <taxon>Eukaryota</taxon>
        <taxon>Viridiplantae</taxon>
        <taxon>Streptophyta</taxon>
        <taxon>Embryophyta</taxon>
        <taxon>Tracheophyta</taxon>
        <taxon>Spermatophyta</taxon>
        <taxon>Magnoliopsida</taxon>
        <taxon>Liliopsida</taxon>
        <taxon>Poales</taxon>
        <taxon>Poaceae</taxon>
        <taxon>PACMAD clade</taxon>
        <taxon>Panicoideae</taxon>
        <taxon>Andropogonodae</taxon>
        <taxon>Paspaleae</taxon>
        <taxon>Paspalinae</taxon>
        <taxon>Paspalum</taxon>
    </lineage>
</organism>
<proteinExistence type="predicted"/>
<dbReference type="EMBL" id="CP144752">
    <property type="protein sequence ID" value="WVZ89096.1"/>
    <property type="molecule type" value="Genomic_DNA"/>
</dbReference>
<feature type="compositionally biased region" description="Basic residues" evidence="1">
    <location>
        <begin position="1"/>
        <end position="24"/>
    </location>
</feature>
<name>A0AAQ3X949_PASNO</name>
<evidence type="ECO:0008006" key="4">
    <source>
        <dbReference type="Google" id="ProtNLM"/>
    </source>
</evidence>
<gene>
    <name evidence="2" type="ORF">U9M48_035550</name>
</gene>
<evidence type="ECO:0000313" key="3">
    <source>
        <dbReference type="Proteomes" id="UP001341281"/>
    </source>
</evidence>
<evidence type="ECO:0000313" key="2">
    <source>
        <dbReference type="EMBL" id="WVZ89096.1"/>
    </source>
</evidence>
<sequence>MPARRSARVANRGRVRGRGRGRGRGHSDPEVPPEPVVDENQGGAEGVEQFVAVEADPEPPAAATAPQRMTFTRWTALQVDKFDGSGTPTDATDWLRKVEKVMNGCRLTPEEKIFFVPHLLAGLANIWWSGVSDA</sequence>
<keyword evidence="3" id="KW-1185">Reference proteome</keyword>
<protein>
    <recommendedName>
        <fullName evidence="4">Retrotransposon gag domain-containing protein</fullName>
    </recommendedName>
</protein>
<reference evidence="2 3" key="1">
    <citation type="submission" date="2024-02" db="EMBL/GenBank/DDBJ databases">
        <title>High-quality chromosome-scale genome assembly of Pensacola bahiagrass (Paspalum notatum Flugge var. saurae).</title>
        <authorList>
            <person name="Vega J.M."/>
            <person name="Podio M."/>
            <person name="Orjuela J."/>
            <person name="Siena L.A."/>
            <person name="Pessino S.C."/>
            <person name="Combes M.C."/>
            <person name="Mariac C."/>
            <person name="Albertini E."/>
            <person name="Pupilli F."/>
            <person name="Ortiz J.P.A."/>
            <person name="Leblanc O."/>
        </authorList>
    </citation>
    <scope>NUCLEOTIDE SEQUENCE [LARGE SCALE GENOMIC DNA]</scope>
    <source>
        <strain evidence="2">R1</strain>
        <tissue evidence="2">Leaf</tissue>
    </source>
</reference>
<accession>A0AAQ3X949</accession>
<feature type="region of interest" description="Disordered" evidence="1">
    <location>
        <begin position="1"/>
        <end position="47"/>
    </location>
</feature>
<evidence type="ECO:0000256" key="1">
    <source>
        <dbReference type="SAM" id="MobiDB-lite"/>
    </source>
</evidence>